<dbReference type="InterPro" id="IPR003660">
    <property type="entry name" value="HAMP_dom"/>
</dbReference>
<evidence type="ECO:0000256" key="4">
    <source>
        <dbReference type="ARBA" id="ARBA00022692"/>
    </source>
</evidence>
<keyword evidence="3" id="KW-0488">Methylation</keyword>
<dbReference type="Pfam" id="PF00015">
    <property type="entry name" value="MCPsignal"/>
    <property type="match status" value="1"/>
</dbReference>
<keyword evidence="7 9" id="KW-0807">Transducer</keyword>
<evidence type="ECO:0000256" key="7">
    <source>
        <dbReference type="ARBA" id="ARBA00023224"/>
    </source>
</evidence>
<dbReference type="CDD" id="cd06225">
    <property type="entry name" value="HAMP"/>
    <property type="match status" value="1"/>
</dbReference>
<evidence type="ECO:0000256" key="8">
    <source>
        <dbReference type="ARBA" id="ARBA00029447"/>
    </source>
</evidence>
<dbReference type="SMART" id="SM00304">
    <property type="entry name" value="HAMP"/>
    <property type="match status" value="1"/>
</dbReference>
<dbReference type="AlphaFoldDB" id="A0A3M5P1E3"/>
<dbReference type="PRINTS" id="PR00260">
    <property type="entry name" value="CHEMTRNSDUCR"/>
</dbReference>
<organism evidence="13 14">
    <name type="scientific">Pseudomonas viridiflava</name>
    <name type="common">Phytomonas viridiflava</name>
    <dbReference type="NCBI Taxonomy" id="33069"/>
    <lineage>
        <taxon>Bacteria</taxon>
        <taxon>Pseudomonadati</taxon>
        <taxon>Pseudomonadota</taxon>
        <taxon>Gammaproteobacteria</taxon>
        <taxon>Pseudomonadales</taxon>
        <taxon>Pseudomonadaceae</taxon>
        <taxon>Pseudomonas</taxon>
    </lineage>
</organism>
<evidence type="ECO:0000259" key="11">
    <source>
        <dbReference type="PROSITE" id="PS50111"/>
    </source>
</evidence>
<proteinExistence type="inferred from homology"/>
<evidence type="ECO:0000256" key="1">
    <source>
        <dbReference type="ARBA" id="ARBA00004651"/>
    </source>
</evidence>
<dbReference type="EMBL" id="RBTP01000069">
    <property type="protein sequence ID" value="RMT77796.1"/>
    <property type="molecule type" value="Genomic_DNA"/>
</dbReference>
<evidence type="ECO:0008006" key="15">
    <source>
        <dbReference type="Google" id="ProtNLM"/>
    </source>
</evidence>
<dbReference type="PROSITE" id="PS50111">
    <property type="entry name" value="CHEMOTAXIS_TRANSDUC_2"/>
    <property type="match status" value="1"/>
</dbReference>
<feature type="transmembrane region" description="Helical" evidence="10">
    <location>
        <begin position="367"/>
        <end position="387"/>
    </location>
</feature>
<evidence type="ECO:0000313" key="14">
    <source>
        <dbReference type="Proteomes" id="UP000273854"/>
    </source>
</evidence>
<evidence type="ECO:0000256" key="10">
    <source>
        <dbReference type="SAM" id="Phobius"/>
    </source>
</evidence>
<feature type="domain" description="Methyl-accepting transducer" evidence="11">
    <location>
        <begin position="445"/>
        <end position="681"/>
    </location>
</feature>
<dbReference type="InterPro" id="IPR004089">
    <property type="entry name" value="MCPsignal_dom"/>
</dbReference>
<keyword evidence="5 10" id="KW-1133">Transmembrane helix</keyword>
<dbReference type="SMART" id="SM00283">
    <property type="entry name" value="MA"/>
    <property type="match status" value="1"/>
</dbReference>
<feature type="domain" description="HAMP" evidence="12">
    <location>
        <begin position="388"/>
        <end position="440"/>
    </location>
</feature>
<dbReference type="CDD" id="cd11386">
    <property type="entry name" value="MCP_signal"/>
    <property type="match status" value="1"/>
</dbReference>
<comment type="caution">
    <text evidence="13">The sequence shown here is derived from an EMBL/GenBank/DDBJ whole genome shotgun (WGS) entry which is preliminary data.</text>
</comment>
<evidence type="ECO:0000256" key="6">
    <source>
        <dbReference type="ARBA" id="ARBA00023136"/>
    </source>
</evidence>
<keyword evidence="4 10" id="KW-0812">Transmembrane</keyword>
<evidence type="ECO:0000313" key="13">
    <source>
        <dbReference type="EMBL" id="RMT77796.1"/>
    </source>
</evidence>
<dbReference type="GO" id="GO:0005886">
    <property type="term" value="C:plasma membrane"/>
    <property type="evidence" value="ECO:0007669"/>
    <property type="project" value="UniProtKB-SubCell"/>
</dbReference>
<comment type="similarity">
    <text evidence="8">Belongs to the methyl-accepting chemotaxis (MCP) protein family.</text>
</comment>
<dbReference type="SUPFAM" id="SSF58104">
    <property type="entry name" value="Methyl-accepting chemotaxis protein (MCP) signaling domain"/>
    <property type="match status" value="1"/>
</dbReference>
<dbReference type="PANTHER" id="PTHR32089:SF119">
    <property type="entry name" value="METHYL-ACCEPTING CHEMOTAXIS PROTEIN CTPL"/>
    <property type="match status" value="1"/>
</dbReference>
<name>A0A3M5P1E3_PSEVI</name>
<evidence type="ECO:0000256" key="5">
    <source>
        <dbReference type="ARBA" id="ARBA00022989"/>
    </source>
</evidence>
<dbReference type="Gene3D" id="1.10.287.950">
    <property type="entry name" value="Methyl-accepting chemotaxis protein"/>
    <property type="match status" value="1"/>
</dbReference>
<comment type="subcellular location">
    <subcellularLocation>
        <location evidence="1">Cell membrane</location>
        <topology evidence="1">Multi-pass membrane protein</topology>
    </subcellularLocation>
</comment>
<keyword evidence="2" id="KW-1003">Cell membrane</keyword>
<evidence type="ECO:0000259" key="12">
    <source>
        <dbReference type="PROSITE" id="PS50885"/>
    </source>
</evidence>
<evidence type="ECO:0000256" key="2">
    <source>
        <dbReference type="ARBA" id="ARBA00022475"/>
    </source>
</evidence>
<accession>A0A3M5P1E3</accession>
<reference evidence="13 14" key="1">
    <citation type="submission" date="2018-08" db="EMBL/GenBank/DDBJ databases">
        <title>Recombination of ecologically and evolutionarily significant loci maintains genetic cohesion in the Pseudomonas syringae species complex.</title>
        <authorList>
            <person name="Dillon M."/>
            <person name="Thakur S."/>
            <person name="Almeida R.N.D."/>
            <person name="Weir B.S."/>
            <person name="Guttman D.S."/>
        </authorList>
    </citation>
    <scope>NUCLEOTIDE SEQUENCE [LARGE SCALE GENOMIC DNA]</scope>
    <source>
        <strain evidence="13 14">ICMP 19473</strain>
    </source>
</reference>
<evidence type="ECO:0000256" key="9">
    <source>
        <dbReference type="PROSITE-ProRule" id="PRU00284"/>
    </source>
</evidence>
<dbReference type="FunFam" id="1.10.287.950:FF:000001">
    <property type="entry name" value="Methyl-accepting chemotaxis sensory transducer"/>
    <property type="match status" value="1"/>
</dbReference>
<feature type="transmembrane region" description="Helical" evidence="10">
    <location>
        <begin position="63"/>
        <end position="82"/>
    </location>
</feature>
<dbReference type="GO" id="GO:0004888">
    <property type="term" value="F:transmembrane signaling receptor activity"/>
    <property type="evidence" value="ECO:0007669"/>
    <property type="project" value="InterPro"/>
</dbReference>
<dbReference type="Proteomes" id="UP000273854">
    <property type="component" value="Unassembled WGS sequence"/>
</dbReference>
<sequence length="719" mass="77333">MALCLHLVRYTFPFVNVTHSPTCRDVKKGVLSAGSGPLLKENDMNILSPGIYLTNRLRFPAKFTVLAIIIIIPLLVLGMRVFNSLNASIDTVAQERMGREYLHVVTPVLRLSMLQRALTNRVLTGDTSATQDFAANRSQLEAALATLADIDARQGRTFETENRVQRLRDGARAIMDSVKPGVSPEDAFAQWNEQLTQTLNFIYYLSATSGLVLDEDYASLFLIDLSTIRMPRQINMAGQIRGVAAGLSTGQNLSPAMRGSLDSLFKQEAQTRLELEQSVRLLKRRAPELTERVNAPIVAAVAAMDSYRDDLKAYVTGTTLSAQQGQSFSARGNAVVAGFYKAQDEIQTALQGELDSRYDALLLQREIVIAMCVIMGLMLLYAFCSIYRALRMAIDGLLEVTRRLAAGDLGARVTVSSQDEVADIGNGLNLMAEAFSGSISHMDRTSYELSEVAARLGNSISLAKESMNAQQAETEQVATAINEMTASVADVAQNTEGAAQAADEANSASRNGLRVMHQAHSTIQALAEEVELSAQKVQALALHSQSIGGVIQVISTIADQTNLLALNAAIEAARAGEQGRGFAVVADEVRTLASRTQASTEEIRNIIQQLQGATEAAVQQMQAGQQKAQACISAAGEASGSLSSISQGVERIVEMNTQIASAAVQQHAVSEDINRNVMGIRSSSGTLMQGIENNATTASELGRVASEMRTVVSRFKLGA</sequence>
<keyword evidence="6 10" id="KW-0472">Membrane</keyword>
<dbReference type="PANTHER" id="PTHR32089">
    <property type="entry name" value="METHYL-ACCEPTING CHEMOTAXIS PROTEIN MCPB"/>
    <property type="match status" value="1"/>
</dbReference>
<dbReference type="GO" id="GO:0007165">
    <property type="term" value="P:signal transduction"/>
    <property type="evidence" value="ECO:0007669"/>
    <property type="project" value="UniProtKB-KW"/>
</dbReference>
<evidence type="ECO:0000256" key="3">
    <source>
        <dbReference type="ARBA" id="ARBA00022481"/>
    </source>
</evidence>
<dbReference type="Pfam" id="PF00672">
    <property type="entry name" value="HAMP"/>
    <property type="match status" value="1"/>
</dbReference>
<gene>
    <name evidence="13" type="ORF">ALP40_04548</name>
</gene>
<dbReference type="GO" id="GO:0006935">
    <property type="term" value="P:chemotaxis"/>
    <property type="evidence" value="ECO:0007669"/>
    <property type="project" value="InterPro"/>
</dbReference>
<protein>
    <recommendedName>
        <fullName evidence="15">Methyl-accepting chemotaxis protein</fullName>
    </recommendedName>
</protein>
<dbReference type="PROSITE" id="PS50885">
    <property type="entry name" value="HAMP"/>
    <property type="match status" value="1"/>
</dbReference>
<dbReference type="InterPro" id="IPR004090">
    <property type="entry name" value="Chemotax_Me-accpt_rcpt"/>
</dbReference>